<sequence length="272" mass="30756">MLIELTTLTETAFNSEILDAEWAQQCTSVLIDRSIYQWESLCDFLPDRWDEESETALVNDMKGLIVVAHTFRKKAMAVVFDGEDEDMLLSAEIYFDYCVSATGQERTGLRLEGQIVGTSATTSEECRLLAERLKIIIRKYADPPIDPTKIQEVLDLAVSAAEARYSDDEAFNTGSSPISSPASASAWDRPGDFKGRKEEMARVTQRVFDPTPPWPLKAIDFDPSLGLRNKNGLETLERIWCFREWLNESRNKLLSDDDFELPTETTGPVLNR</sequence>
<protein>
    <submittedName>
        <fullName evidence="2">Uncharacterized protein</fullName>
    </submittedName>
</protein>
<keyword evidence="3" id="KW-1185">Reference proteome</keyword>
<feature type="compositionally biased region" description="Low complexity" evidence="1">
    <location>
        <begin position="175"/>
        <end position="186"/>
    </location>
</feature>
<dbReference type="Proteomes" id="UP001164286">
    <property type="component" value="Unassembled WGS sequence"/>
</dbReference>
<gene>
    <name evidence="2" type="ORF">MKK02DRAFT_29921</name>
</gene>
<evidence type="ECO:0000256" key="1">
    <source>
        <dbReference type="SAM" id="MobiDB-lite"/>
    </source>
</evidence>
<proteinExistence type="predicted"/>
<dbReference type="RefSeq" id="XP_052942701.1">
    <property type="nucleotide sequence ID" value="XM_053087943.1"/>
</dbReference>
<dbReference type="EMBL" id="JAKWFO010000013">
    <property type="protein sequence ID" value="KAI9632924.1"/>
    <property type="molecule type" value="Genomic_DNA"/>
</dbReference>
<dbReference type="GeneID" id="77727148"/>
<name>A0AA38LSQ8_9TREE</name>
<evidence type="ECO:0000313" key="3">
    <source>
        <dbReference type="Proteomes" id="UP001164286"/>
    </source>
</evidence>
<comment type="caution">
    <text evidence="2">The sequence shown here is derived from an EMBL/GenBank/DDBJ whole genome shotgun (WGS) entry which is preliminary data.</text>
</comment>
<evidence type="ECO:0000313" key="2">
    <source>
        <dbReference type="EMBL" id="KAI9632924.1"/>
    </source>
</evidence>
<organism evidence="2 3">
    <name type="scientific">Dioszegia hungarica</name>
    <dbReference type="NCBI Taxonomy" id="4972"/>
    <lineage>
        <taxon>Eukaryota</taxon>
        <taxon>Fungi</taxon>
        <taxon>Dikarya</taxon>
        <taxon>Basidiomycota</taxon>
        <taxon>Agaricomycotina</taxon>
        <taxon>Tremellomycetes</taxon>
        <taxon>Tremellales</taxon>
        <taxon>Bulleribasidiaceae</taxon>
        <taxon>Dioszegia</taxon>
    </lineage>
</organism>
<reference evidence="2" key="1">
    <citation type="journal article" date="2022" name="G3 (Bethesda)">
        <title>High quality genome of the basidiomycete yeast Dioszegia hungarica PDD-24b-2 isolated from cloud water.</title>
        <authorList>
            <person name="Jarrige D."/>
            <person name="Haridas S."/>
            <person name="Bleykasten-Grosshans C."/>
            <person name="Joly M."/>
            <person name="Nadalig T."/>
            <person name="Sancelme M."/>
            <person name="Vuilleumier S."/>
            <person name="Grigoriev I.V."/>
            <person name="Amato P."/>
            <person name="Bringel F."/>
        </authorList>
    </citation>
    <scope>NUCLEOTIDE SEQUENCE</scope>
    <source>
        <strain evidence="2">PDD-24b-2</strain>
    </source>
</reference>
<feature type="region of interest" description="Disordered" evidence="1">
    <location>
        <begin position="169"/>
        <end position="190"/>
    </location>
</feature>
<dbReference type="AlphaFoldDB" id="A0AA38LSQ8"/>
<accession>A0AA38LSQ8</accession>